<reference evidence="3" key="2">
    <citation type="submission" date="2002-02" db="EMBL/GenBank/DDBJ databases">
        <title>Oryza sativa nipponbare(GA3) genomic DNA, chromosome 6, BAC clone:OSJNBa0009J19.</title>
        <authorList>
            <person name="Sasaki T."/>
            <person name="Matsumoto T."/>
            <person name="Yamamoto K."/>
        </authorList>
    </citation>
    <scope>NUCLEOTIDE SEQUENCE</scope>
</reference>
<gene>
    <name evidence="2" type="ORF">OJ1616_B03.11</name>
    <name evidence="3" type="ORF">OSJNBa0009J19.40</name>
</gene>
<evidence type="ECO:0000313" key="4">
    <source>
        <dbReference type="Proteomes" id="UP000000763"/>
    </source>
</evidence>
<protein>
    <submittedName>
        <fullName evidence="3">Uncharacterized protein</fullName>
    </submittedName>
</protein>
<evidence type="ECO:0000313" key="2">
    <source>
        <dbReference type="EMBL" id="BAD45675.1"/>
    </source>
</evidence>
<name>Q654F9_ORYSJ</name>
<reference evidence="2" key="1">
    <citation type="submission" date="2001-11" db="EMBL/GenBank/DDBJ databases">
        <title>Oryza sativa nipponbare(GA3) genomic DNA, chromosome 6, BAC clone:OJ1616_B03.</title>
        <authorList>
            <person name="Sasaki T."/>
            <person name="Matsumoto T."/>
            <person name="Yamamoto K."/>
        </authorList>
    </citation>
    <scope>NUCLEOTIDE SEQUENCE</scope>
</reference>
<proteinExistence type="predicted"/>
<reference evidence="4" key="3">
    <citation type="journal article" date="2005" name="Nature">
        <title>The map-based sequence of the rice genome.</title>
        <authorList>
            <consortium name="International rice genome sequencing project (IRGSP)"/>
            <person name="Matsumoto T."/>
            <person name="Wu J."/>
            <person name="Kanamori H."/>
            <person name="Katayose Y."/>
            <person name="Fujisawa M."/>
            <person name="Namiki N."/>
            <person name="Mizuno H."/>
            <person name="Yamamoto K."/>
            <person name="Antonio B.A."/>
            <person name="Baba T."/>
            <person name="Sakata K."/>
            <person name="Nagamura Y."/>
            <person name="Aoki H."/>
            <person name="Arikawa K."/>
            <person name="Arita K."/>
            <person name="Bito T."/>
            <person name="Chiden Y."/>
            <person name="Fujitsuka N."/>
            <person name="Fukunaka R."/>
            <person name="Hamada M."/>
            <person name="Harada C."/>
            <person name="Hayashi A."/>
            <person name="Hijishita S."/>
            <person name="Honda M."/>
            <person name="Hosokawa S."/>
            <person name="Ichikawa Y."/>
            <person name="Idonuma A."/>
            <person name="Iijima M."/>
            <person name="Ikeda M."/>
            <person name="Ikeno M."/>
            <person name="Ito K."/>
            <person name="Ito S."/>
            <person name="Ito T."/>
            <person name="Ito Y."/>
            <person name="Ito Y."/>
            <person name="Iwabuchi A."/>
            <person name="Kamiya K."/>
            <person name="Karasawa W."/>
            <person name="Kurita K."/>
            <person name="Katagiri S."/>
            <person name="Kikuta A."/>
            <person name="Kobayashi H."/>
            <person name="Kobayashi N."/>
            <person name="Machita K."/>
            <person name="Maehara T."/>
            <person name="Masukawa M."/>
            <person name="Mizubayashi T."/>
            <person name="Mukai Y."/>
            <person name="Nagasaki H."/>
            <person name="Nagata Y."/>
            <person name="Naito S."/>
            <person name="Nakashima M."/>
            <person name="Nakama Y."/>
            <person name="Nakamichi Y."/>
            <person name="Nakamura M."/>
            <person name="Meguro A."/>
            <person name="Negishi M."/>
            <person name="Ohta I."/>
            <person name="Ohta T."/>
            <person name="Okamoto M."/>
            <person name="Ono N."/>
            <person name="Saji S."/>
            <person name="Sakaguchi M."/>
            <person name="Sakai K."/>
            <person name="Shibata M."/>
            <person name="Shimokawa T."/>
            <person name="Song J."/>
            <person name="Takazaki Y."/>
            <person name="Terasawa K."/>
            <person name="Tsugane M."/>
            <person name="Tsuji K."/>
            <person name="Ueda S."/>
            <person name="Waki K."/>
            <person name="Yamagata H."/>
            <person name="Yamamoto M."/>
            <person name="Yamamoto S."/>
            <person name="Yamane H."/>
            <person name="Yoshiki S."/>
            <person name="Yoshihara R."/>
            <person name="Yukawa K."/>
            <person name="Zhong H."/>
            <person name="Yano M."/>
            <person name="Yuan Q."/>
            <person name="Ouyang S."/>
            <person name="Liu J."/>
            <person name="Jones K.M."/>
            <person name="Gansberger K."/>
            <person name="Moffat K."/>
            <person name="Hill J."/>
            <person name="Bera J."/>
            <person name="Fadrosh D."/>
            <person name="Jin S."/>
            <person name="Johri S."/>
            <person name="Kim M."/>
            <person name="Overton L."/>
            <person name="Reardon M."/>
            <person name="Tsitrin T."/>
            <person name="Vuong H."/>
            <person name="Weaver B."/>
            <person name="Ciecko A."/>
            <person name="Tallon L."/>
            <person name="Jackson J."/>
            <person name="Pai G."/>
            <person name="Aken S.V."/>
            <person name="Utterback T."/>
            <person name="Reidmuller S."/>
            <person name="Feldblyum T."/>
            <person name="Hsiao J."/>
            <person name="Zismann V."/>
            <person name="Iobst S."/>
            <person name="de Vazeille A.R."/>
            <person name="Buell C.R."/>
            <person name="Ying K."/>
            <person name="Li Y."/>
            <person name="Lu T."/>
            <person name="Huang Y."/>
            <person name="Zhao Q."/>
            <person name="Feng Q."/>
            <person name="Zhang L."/>
            <person name="Zhu J."/>
            <person name="Weng Q."/>
            <person name="Mu J."/>
            <person name="Lu Y."/>
            <person name="Fan D."/>
            <person name="Liu Y."/>
            <person name="Guan J."/>
            <person name="Zhang Y."/>
            <person name="Yu S."/>
            <person name="Liu X."/>
            <person name="Zhang Y."/>
            <person name="Hong G."/>
            <person name="Han B."/>
            <person name="Choisne N."/>
            <person name="Demange N."/>
            <person name="Orjeda G."/>
            <person name="Samain S."/>
            <person name="Cattolico L."/>
            <person name="Pelletier E."/>
            <person name="Couloux A."/>
            <person name="Segurens B."/>
            <person name="Wincker P."/>
            <person name="D'Hont A."/>
            <person name="Scarpelli C."/>
            <person name="Weissenbach J."/>
            <person name="Salanoubat M."/>
            <person name="Quetier F."/>
            <person name="Yu Y."/>
            <person name="Kim H.R."/>
            <person name="Rambo T."/>
            <person name="Currie J."/>
            <person name="Collura K."/>
            <person name="Luo M."/>
            <person name="Yang T."/>
            <person name="Ammiraju J.S.S."/>
            <person name="Engler F."/>
            <person name="Soderlund C."/>
            <person name="Wing R.A."/>
            <person name="Palmer L.E."/>
            <person name="de la Bastide M."/>
            <person name="Spiegel L."/>
            <person name="Nascimento L."/>
            <person name="Zutavern T."/>
            <person name="O'Shaughnessy A."/>
            <person name="Dike S."/>
            <person name="Dedhia N."/>
            <person name="Preston R."/>
            <person name="Balija V."/>
            <person name="McCombie W.R."/>
            <person name="Chow T."/>
            <person name="Chen H."/>
            <person name="Chung M."/>
            <person name="Chen C."/>
            <person name="Shaw J."/>
            <person name="Wu H."/>
            <person name="Hsiao K."/>
            <person name="Chao Y."/>
            <person name="Chu M."/>
            <person name="Cheng C."/>
            <person name="Hour A."/>
            <person name="Lee P."/>
            <person name="Lin S."/>
            <person name="Lin Y."/>
            <person name="Liou J."/>
            <person name="Liu S."/>
            <person name="Hsing Y."/>
            <person name="Raghuvanshi S."/>
            <person name="Mohanty A."/>
            <person name="Bharti A.K."/>
            <person name="Gaur A."/>
            <person name="Gupta V."/>
            <person name="Kumar D."/>
            <person name="Ravi V."/>
            <person name="Vij S."/>
            <person name="Kapur A."/>
            <person name="Khurana P."/>
            <person name="Khurana P."/>
            <person name="Khurana J.P."/>
            <person name="Tyagi A.K."/>
            <person name="Gaikwad K."/>
            <person name="Singh A."/>
            <person name="Dalal V."/>
            <person name="Srivastava S."/>
            <person name="Dixit A."/>
            <person name="Pal A.K."/>
            <person name="Ghazi I.A."/>
            <person name="Yadav M."/>
            <person name="Pandit A."/>
            <person name="Bhargava A."/>
            <person name="Sureshbabu K."/>
            <person name="Batra K."/>
            <person name="Sharma T.R."/>
            <person name="Mohapatra T."/>
            <person name="Singh N.K."/>
            <person name="Messing J."/>
            <person name="Nelson A.B."/>
            <person name="Fuks G."/>
            <person name="Kavchok S."/>
            <person name="Keizer G."/>
            <person name="Linton E."/>
            <person name="Llaca V."/>
            <person name="Song R."/>
            <person name="Tanyolac B."/>
            <person name="Young S."/>
            <person name="Ho-Il K."/>
            <person name="Hahn J.H."/>
            <person name="Sangsakoo G."/>
            <person name="Vanavichit A."/>
            <person name="de Mattos Luiz.A.T."/>
            <person name="Zimmer P.D."/>
            <person name="Malone G."/>
            <person name="Dellagostin O."/>
            <person name="de Oliveira A.C."/>
            <person name="Bevan M."/>
            <person name="Bancroft I."/>
            <person name="Minx P."/>
            <person name="Cordum H."/>
            <person name="Wilson R."/>
            <person name="Cheng Z."/>
            <person name="Jin W."/>
            <person name="Jiang J."/>
            <person name="Leong S.A."/>
            <person name="Iwama H."/>
            <person name="Gojobori T."/>
            <person name="Itoh T."/>
            <person name="Niimura Y."/>
            <person name="Fujii Y."/>
            <person name="Habara T."/>
            <person name="Sakai H."/>
            <person name="Sato Y."/>
            <person name="Wilson G."/>
            <person name="Kumar K."/>
            <person name="McCouch S."/>
            <person name="Juretic N."/>
            <person name="Hoen D."/>
            <person name="Wright S."/>
            <person name="Bruskiewich R."/>
            <person name="Bureau T."/>
            <person name="Miyao A."/>
            <person name="Hirochika H."/>
            <person name="Nishikawa T."/>
            <person name="Kadowaki K."/>
            <person name="Sugiura M."/>
            <person name="Burr B."/>
            <person name="Sasaki T."/>
        </authorList>
    </citation>
    <scope>NUCLEOTIDE SEQUENCE [LARGE SCALE GENOMIC DNA]</scope>
    <source>
        <strain evidence="4">cv. Nipponbare</strain>
    </source>
</reference>
<dbReference type="AlphaFoldDB" id="Q654F9"/>
<organism evidence="3 4">
    <name type="scientific">Oryza sativa subsp. japonica</name>
    <name type="common">Rice</name>
    <dbReference type="NCBI Taxonomy" id="39947"/>
    <lineage>
        <taxon>Eukaryota</taxon>
        <taxon>Viridiplantae</taxon>
        <taxon>Streptophyta</taxon>
        <taxon>Embryophyta</taxon>
        <taxon>Tracheophyta</taxon>
        <taxon>Spermatophyta</taxon>
        <taxon>Magnoliopsida</taxon>
        <taxon>Liliopsida</taxon>
        <taxon>Poales</taxon>
        <taxon>Poaceae</taxon>
        <taxon>BOP clade</taxon>
        <taxon>Oryzoideae</taxon>
        <taxon>Oryzeae</taxon>
        <taxon>Oryzinae</taxon>
        <taxon>Oryza</taxon>
        <taxon>Oryza sativa</taxon>
    </lineage>
</organism>
<dbReference type="EMBL" id="AP004730">
    <property type="protein sequence ID" value="BAD45829.1"/>
    <property type="molecule type" value="Genomic_DNA"/>
</dbReference>
<reference evidence="4" key="4">
    <citation type="journal article" date="2008" name="Nucleic Acids Res.">
        <title>The rice annotation project database (RAP-DB): 2008 update.</title>
        <authorList>
            <consortium name="The rice annotation project (RAP)"/>
        </authorList>
    </citation>
    <scope>GENOME REANNOTATION</scope>
    <source>
        <strain evidence="4">cv. Nipponbare</strain>
    </source>
</reference>
<evidence type="ECO:0000313" key="3">
    <source>
        <dbReference type="EMBL" id="BAD45829.1"/>
    </source>
</evidence>
<dbReference type="Proteomes" id="UP000000763">
    <property type="component" value="Chromosome 6"/>
</dbReference>
<dbReference type="EMBL" id="AP004328">
    <property type="protein sequence ID" value="BAD45675.1"/>
    <property type="molecule type" value="Genomic_DNA"/>
</dbReference>
<sequence>MNSIINQGIILNAVARGRAYPLSVPSFGSPGHHQHAAVKIPPRPHLRHDTTLDPAPTIGRRFLGARSIRLPSLLPPGECMGPSPSFSDSGHQPQLCICHHRAACPFVSTVAVATSDALAVGPSPPNAAVTEAEGVENPRPSPAPHSCPCHCPNGCDVSYHAPSKRKEEREG</sequence>
<accession>Q654F9</accession>
<evidence type="ECO:0000256" key="1">
    <source>
        <dbReference type="SAM" id="MobiDB-lite"/>
    </source>
</evidence>
<feature type="region of interest" description="Disordered" evidence="1">
    <location>
        <begin position="119"/>
        <end position="145"/>
    </location>
</feature>